<protein>
    <submittedName>
        <fullName evidence="1">Uncharacterized protein</fullName>
    </submittedName>
</protein>
<gene>
    <name evidence="1" type="ORF">CT19425_P30040</name>
</gene>
<evidence type="ECO:0000313" key="1">
    <source>
        <dbReference type="EMBL" id="SPK77191.1"/>
    </source>
</evidence>
<dbReference type="AlphaFoldDB" id="A0A375ISU8"/>
<name>A0A375ISU8_9BURK</name>
<dbReference type="EMBL" id="LT991978">
    <property type="protein sequence ID" value="SPK77191.1"/>
    <property type="molecule type" value="Genomic_DNA"/>
</dbReference>
<proteinExistence type="predicted"/>
<dbReference type="Proteomes" id="UP000255505">
    <property type="component" value="Plasmid III"/>
</dbReference>
<geneLocation type="plasmid" evidence="1">
    <name>III</name>
</geneLocation>
<organism evidence="1 2">
    <name type="scientific">Cupriavidus taiwanensis</name>
    <dbReference type="NCBI Taxonomy" id="164546"/>
    <lineage>
        <taxon>Bacteria</taxon>
        <taxon>Pseudomonadati</taxon>
        <taxon>Pseudomonadota</taxon>
        <taxon>Betaproteobacteria</taxon>
        <taxon>Burkholderiales</taxon>
        <taxon>Burkholderiaceae</taxon>
        <taxon>Cupriavidus</taxon>
    </lineage>
</organism>
<reference evidence="1 2" key="1">
    <citation type="submission" date="2018-01" db="EMBL/GenBank/DDBJ databases">
        <authorList>
            <person name="Gaut B.S."/>
            <person name="Morton B.R."/>
            <person name="Clegg M.T."/>
            <person name="Duvall M.R."/>
        </authorList>
    </citation>
    <scope>NUCLEOTIDE SEQUENCE [LARGE SCALE GENOMIC DNA]</scope>
    <source>
        <strain evidence="1">Cupriavidus taiwanensis LMG 19425</strain>
        <plasmid evidence="2">Plasmid iii</plasmid>
    </source>
</reference>
<evidence type="ECO:0000313" key="2">
    <source>
        <dbReference type="Proteomes" id="UP000255505"/>
    </source>
</evidence>
<accession>A0A375ISU8</accession>
<sequence>MATSASSEVWGRAGEQRIAEAASVETAAPRWSSKATAGGGVFVCSGVRLKTGRAGAQRSAGSVRINGSRAGAGDRTKVEVGGGINGVARPDVFPFLMENDPFAIADSVGAREHFFMAVRTVQREGRVGCGPVVPAR</sequence>
<keyword evidence="1" id="KW-0614">Plasmid</keyword>